<dbReference type="InterPro" id="IPR036412">
    <property type="entry name" value="HAD-like_sf"/>
</dbReference>
<name>A0A1H1MBD8_9ACTN</name>
<feature type="transmembrane region" description="Helical" evidence="9">
    <location>
        <begin position="249"/>
        <end position="271"/>
    </location>
</feature>
<dbReference type="PROSITE" id="PS00154">
    <property type="entry name" value="ATPASE_E1_E2"/>
    <property type="match status" value="1"/>
</dbReference>
<evidence type="ECO:0000313" key="11">
    <source>
        <dbReference type="EMBL" id="SDR84088.1"/>
    </source>
</evidence>
<evidence type="ECO:0000256" key="3">
    <source>
        <dbReference type="ARBA" id="ARBA00022741"/>
    </source>
</evidence>
<dbReference type="InterPro" id="IPR023214">
    <property type="entry name" value="HAD_sf"/>
</dbReference>
<evidence type="ECO:0000256" key="9">
    <source>
        <dbReference type="SAM" id="Phobius"/>
    </source>
</evidence>
<keyword evidence="2 9" id="KW-0812">Transmembrane</keyword>
<evidence type="ECO:0000256" key="7">
    <source>
        <dbReference type="ARBA" id="ARBA00023136"/>
    </source>
</evidence>
<dbReference type="SFLD" id="SFLDG00002">
    <property type="entry name" value="C1.7:_P-type_atpase_like"/>
    <property type="match status" value="1"/>
</dbReference>
<evidence type="ECO:0000256" key="8">
    <source>
        <dbReference type="ARBA" id="ARBA00049360"/>
    </source>
</evidence>
<keyword evidence="3" id="KW-0547">Nucleotide-binding</keyword>
<dbReference type="SFLD" id="SFLDF00027">
    <property type="entry name" value="p-type_atpase"/>
    <property type="match status" value="1"/>
</dbReference>
<keyword evidence="4" id="KW-0067">ATP-binding</keyword>
<proteinExistence type="predicted"/>
<dbReference type="InterPro" id="IPR018303">
    <property type="entry name" value="ATPase_P-typ_P_site"/>
</dbReference>
<dbReference type="Gene3D" id="2.70.150.10">
    <property type="entry name" value="Calcium-transporting ATPase, cytoplasmic transduction domain A"/>
    <property type="match status" value="1"/>
</dbReference>
<dbReference type="Pfam" id="PF00122">
    <property type="entry name" value="E1-E2_ATPase"/>
    <property type="match status" value="1"/>
</dbReference>
<dbReference type="Proteomes" id="UP000198983">
    <property type="component" value="Chromosome I"/>
</dbReference>
<dbReference type="STRING" id="117157.SAMN04489717_0754"/>
<dbReference type="PANTHER" id="PTHR42861">
    <property type="entry name" value="CALCIUM-TRANSPORTING ATPASE"/>
    <property type="match status" value="1"/>
</dbReference>
<dbReference type="AlphaFoldDB" id="A0A1H1MBD8"/>
<dbReference type="GO" id="GO:0005524">
    <property type="term" value="F:ATP binding"/>
    <property type="evidence" value="ECO:0007669"/>
    <property type="project" value="UniProtKB-KW"/>
</dbReference>
<dbReference type="InterPro" id="IPR044492">
    <property type="entry name" value="P_typ_ATPase_HD_dom"/>
</dbReference>
<feature type="transmembrane region" description="Helical" evidence="9">
    <location>
        <begin position="216"/>
        <end position="237"/>
    </location>
</feature>
<dbReference type="GO" id="GO:0005886">
    <property type="term" value="C:plasma membrane"/>
    <property type="evidence" value="ECO:0007669"/>
    <property type="project" value="UniProtKB-SubCell"/>
</dbReference>
<comment type="subcellular location">
    <subcellularLocation>
        <location evidence="1">Cell membrane</location>
        <topology evidence="1">Multi-pass membrane protein</topology>
    </subcellularLocation>
</comment>
<dbReference type="EMBL" id="LT629732">
    <property type="protein sequence ID" value="SDR84088.1"/>
    <property type="molecule type" value="Genomic_DNA"/>
</dbReference>
<dbReference type="RefSeq" id="WP_197681665.1">
    <property type="nucleotide sequence ID" value="NZ_LT629732.1"/>
</dbReference>
<keyword evidence="6 9" id="KW-1133">Transmembrane helix</keyword>
<dbReference type="InterPro" id="IPR059000">
    <property type="entry name" value="ATPase_P-type_domA"/>
</dbReference>
<dbReference type="InterPro" id="IPR004014">
    <property type="entry name" value="ATPase_P-typ_cation-transptr_N"/>
</dbReference>
<dbReference type="InterPro" id="IPR023298">
    <property type="entry name" value="ATPase_P-typ_TM_dom_sf"/>
</dbReference>
<keyword evidence="12" id="KW-1185">Reference proteome</keyword>
<dbReference type="SUPFAM" id="SSF81665">
    <property type="entry name" value="Calcium ATPase, transmembrane domain M"/>
    <property type="match status" value="1"/>
</dbReference>
<dbReference type="SUPFAM" id="SSF56784">
    <property type="entry name" value="HAD-like"/>
    <property type="match status" value="1"/>
</dbReference>
<evidence type="ECO:0000256" key="2">
    <source>
        <dbReference type="ARBA" id="ARBA00022692"/>
    </source>
</evidence>
<evidence type="ECO:0000259" key="10">
    <source>
        <dbReference type="SMART" id="SM00831"/>
    </source>
</evidence>
<dbReference type="Pfam" id="PF00690">
    <property type="entry name" value="Cation_ATPase_N"/>
    <property type="match status" value="1"/>
</dbReference>
<dbReference type="SFLD" id="SFLDS00003">
    <property type="entry name" value="Haloacid_Dehalogenase"/>
    <property type="match status" value="1"/>
</dbReference>
<feature type="transmembrane region" description="Helical" evidence="9">
    <location>
        <begin position="780"/>
        <end position="800"/>
    </location>
</feature>
<keyword evidence="7 9" id="KW-0472">Membrane</keyword>
<keyword evidence="5" id="KW-1278">Translocase</keyword>
<sequence>MDQAGLTEADAAARLERYGPNAPPRRPPVPLYRRLAAQLRDPLIVVLLIAAVLTIATRDISDATVIVLVIVMNTAVGVSQEVRADQAISELAALAAPSARVVRDSAEREVPAAEVVPGDLLVLAEGQVVPADARLVEAVAFAADESMLTGEAVPVDKAAASTEESGDEVSAGTVVVRGRGLAVVTATGATSAMGRVAALMAAEPVRTPLQRRLTGVARVLAISAAVLCVVVLVLGLLRGQPLELMVLTGISLLVAAVPESLPAVVTLALALGARRMARRNAIVRRLPAVETLGSVTVIATDKTGTLTEGAMVVQRLWTFAGEVEVSGAGYAPEGTLFRNGRPVDPTEAPPDVVDLLRAGVLCTDASLLPPRTGAESWSAAGDPTEVALLAAGGKLGLTRAALERTWPRVGEIPFDNARKRMTTVHLLRPASYLVVCKGAPEVVLRNPLLSDGTDVLARAARRTEEYAAEGYRVLAVAGAERDSLPPADGPVAWEARLEDGLRLLGLVAIADPPRASAPATIAACRQAGIAPVLITGDHPATAHAIARQVGIEGVGGGEDRRVYARTSPEQKLAIIHAYRDRSEVVAMTGDGVNDAPALRSADIGVAMGRRGTEVAREASDLVLADDELATLVAAVEEGRRIYANVRRFLAYGLAGGAAEILVMLAGPFLGFPLPLRPAQILWVNLLTHGLPGVALGAEPAEGDLMRSPPRPPAEHILGAGLWQRVVRLAVVVAAVTLGVAVWAHATGRPWQSMAFLTLGATQLWIGLGSRARPGTLTNPFLLLAVVVAFGLQAAGVYVPLLRDLLETEPVSLPDLAVVCVVSFAGYVAIRLDRFLAGRRRA</sequence>
<dbReference type="Pfam" id="PF00689">
    <property type="entry name" value="Cation_ATPase_C"/>
    <property type="match status" value="1"/>
</dbReference>
<feature type="transmembrane region" description="Helical" evidence="9">
    <location>
        <begin position="725"/>
        <end position="744"/>
    </location>
</feature>
<dbReference type="Gene3D" id="1.20.1110.10">
    <property type="entry name" value="Calcium-transporting ATPase, transmembrane domain"/>
    <property type="match status" value="1"/>
</dbReference>
<evidence type="ECO:0000256" key="1">
    <source>
        <dbReference type="ARBA" id="ARBA00004651"/>
    </source>
</evidence>
<evidence type="ECO:0000256" key="4">
    <source>
        <dbReference type="ARBA" id="ARBA00022840"/>
    </source>
</evidence>
<dbReference type="InterPro" id="IPR006068">
    <property type="entry name" value="ATPase_P-typ_cation-transptr_C"/>
</dbReference>
<organism evidence="11 12">
    <name type="scientific">Actinopolymorpha singaporensis</name>
    <dbReference type="NCBI Taxonomy" id="117157"/>
    <lineage>
        <taxon>Bacteria</taxon>
        <taxon>Bacillati</taxon>
        <taxon>Actinomycetota</taxon>
        <taxon>Actinomycetes</taxon>
        <taxon>Propionibacteriales</taxon>
        <taxon>Actinopolymorphaceae</taxon>
        <taxon>Actinopolymorpha</taxon>
    </lineage>
</organism>
<comment type="catalytic activity">
    <reaction evidence="8">
        <text>ATP + H2O = ADP + phosphate + H(+)</text>
        <dbReference type="Rhea" id="RHEA:13065"/>
        <dbReference type="ChEBI" id="CHEBI:15377"/>
        <dbReference type="ChEBI" id="CHEBI:15378"/>
        <dbReference type="ChEBI" id="CHEBI:30616"/>
        <dbReference type="ChEBI" id="CHEBI:43474"/>
        <dbReference type="ChEBI" id="CHEBI:456216"/>
    </reaction>
</comment>
<dbReference type="NCBIfam" id="TIGR01494">
    <property type="entry name" value="ATPase_P-type"/>
    <property type="match status" value="2"/>
</dbReference>
<dbReference type="Gene3D" id="3.40.1110.10">
    <property type="entry name" value="Calcium-transporting ATPase, cytoplasmic domain N"/>
    <property type="match status" value="1"/>
</dbReference>
<accession>A0A1H1MBD8</accession>
<dbReference type="Pfam" id="PF13246">
    <property type="entry name" value="Cation_ATPase"/>
    <property type="match status" value="1"/>
</dbReference>
<gene>
    <name evidence="11" type="ORF">SAMN04489717_0754</name>
</gene>
<evidence type="ECO:0000313" key="12">
    <source>
        <dbReference type="Proteomes" id="UP000198983"/>
    </source>
</evidence>
<dbReference type="Gene3D" id="3.40.50.1000">
    <property type="entry name" value="HAD superfamily/HAD-like"/>
    <property type="match status" value="1"/>
</dbReference>
<dbReference type="InterPro" id="IPR008250">
    <property type="entry name" value="ATPase_P-typ_transduc_dom_A_sf"/>
</dbReference>
<dbReference type="InterPro" id="IPR001757">
    <property type="entry name" value="P_typ_ATPase"/>
</dbReference>
<evidence type="ECO:0000256" key="5">
    <source>
        <dbReference type="ARBA" id="ARBA00022967"/>
    </source>
</evidence>
<dbReference type="GO" id="GO:0016887">
    <property type="term" value="F:ATP hydrolysis activity"/>
    <property type="evidence" value="ECO:0007669"/>
    <property type="project" value="InterPro"/>
</dbReference>
<dbReference type="SUPFAM" id="SSF81660">
    <property type="entry name" value="Metal cation-transporting ATPase, ATP-binding domain N"/>
    <property type="match status" value="1"/>
</dbReference>
<feature type="domain" description="Cation-transporting P-type ATPase N-terminal" evidence="10">
    <location>
        <begin position="2"/>
        <end position="59"/>
    </location>
</feature>
<dbReference type="InterPro" id="IPR023299">
    <property type="entry name" value="ATPase_P-typ_cyto_dom_N"/>
</dbReference>
<dbReference type="SUPFAM" id="SSF81653">
    <property type="entry name" value="Calcium ATPase, transduction domain A"/>
    <property type="match status" value="1"/>
</dbReference>
<dbReference type="SMART" id="SM00831">
    <property type="entry name" value="Cation_ATPase_N"/>
    <property type="match status" value="1"/>
</dbReference>
<dbReference type="PRINTS" id="PR00119">
    <property type="entry name" value="CATATPASE"/>
</dbReference>
<feature type="transmembrane region" description="Helical" evidence="9">
    <location>
        <begin position="812"/>
        <end position="831"/>
    </location>
</feature>
<feature type="transmembrane region" description="Helical" evidence="9">
    <location>
        <begin position="648"/>
        <end position="668"/>
    </location>
</feature>
<protein>
    <submittedName>
        <fullName evidence="11">Ca2+-transporting ATPase</fullName>
    </submittedName>
</protein>
<reference evidence="11 12" key="1">
    <citation type="submission" date="2016-10" db="EMBL/GenBank/DDBJ databases">
        <authorList>
            <person name="de Groot N.N."/>
        </authorList>
    </citation>
    <scope>NUCLEOTIDE SEQUENCE [LARGE SCALE GENOMIC DNA]</scope>
    <source>
        <strain evidence="11 12">DSM 22024</strain>
    </source>
</reference>
<dbReference type="PRINTS" id="PR00120">
    <property type="entry name" value="HATPASE"/>
</dbReference>
<evidence type="ECO:0000256" key="6">
    <source>
        <dbReference type="ARBA" id="ARBA00022989"/>
    </source>
</evidence>